<proteinExistence type="predicted"/>
<dbReference type="GO" id="GO:0034236">
    <property type="term" value="F:protein kinase A catalytic subunit binding"/>
    <property type="evidence" value="ECO:0007669"/>
    <property type="project" value="TreeGrafter"/>
</dbReference>
<accession>A0A1F7FA59</accession>
<evidence type="ECO:0000313" key="3">
    <source>
        <dbReference type="Proteomes" id="UP000179243"/>
    </source>
</evidence>
<dbReference type="InterPro" id="IPR014710">
    <property type="entry name" value="RmlC-like_jellyroll"/>
</dbReference>
<dbReference type="CDD" id="cd00038">
    <property type="entry name" value="CAP_ED"/>
    <property type="match status" value="1"/>
</dbReference>
<dbReference type="SMART" id="SM00100">
    <property type="entry name" value="cNMP"/>
    <property type="match status" value="1"/>
</dbReference>
<dbReference type="InterPro" id="IPR018488">
    <property type="entry name" value="cNMP-bd_CS"/>
</dbReference>
<dbReference type="GO" id="GO:0005952">
    <property type="term" value="C:cAMP-dependent protein kinase complex"/>
    <property type="evidence" value="ECO:0007669"/>
    <property type="project" value="InterPro"/>
</dbReference>
<dbReference type="Proteomes" id="UP000179243">
    <property type="component" value="Unassembled WGS sequence"/>
</dbReference>
<name>A0A1F7FA59_UNCRA</name>
<dbReference type="Pfam" id="PF00027">
    <property type="entry name" value="cNMP_binding"/>
    <property type="match status" value="1"/>
</dbReference>
<dbReference type="Gene3D" id="2.60.120.10">
    <property type="entry name" value="Jelly Rolls"/>
    <property type="match status" value="1"/>
</dbReference>
<gene>
    <name evidence="2" type="ORF">A2519_15745</name>
</gene>
<dbReference type="InterPro" id="IPR000595">
    <property type="entry name" value="cNMP-bd_dom"/>
</dbReference>
<protein>
    <recommendedName>
        <fullName evidence="1">Cyclic nucleotide-binding domain-containing protein</fullName>
    </recommendedName>
</protein>
<dbReference type="SUPFAM" id="SSF51206">
    <property type="entry name" value="cAMP-binding domain-like"/>
    <property type="match status" value="1"/>
</dbReference>
<dbReference type="PANTHER" id="PTHR11635:SF152">
    <property type="entry name" value="CAMP-DEPENDENT PROTEIN KINASE TYPE I REGULATORY SUBUNIT-RELATED"/>
    <property type="match status" value="1"/>
</dbReference>
<dbReference type="EMBL" id="MFYX01000089">
    <property type="protein sequence ID" value="OGK03488.1"/>
    <property type="molecule type" value="Genomic_DNA"/>
</dbReference>
<dbReference type="AlphaFoldDB" id="A0A1F7FA59"/>
<evidence type="ECO:0000313" key="2">
    <source>
        <dbReference type="EMBL" id="OGK03488.1"/>
    </source>
</evidence>
<reference evidence="2 3" key="1">
    <citation type="journal article" date="2016" name="Nat. Commun.">
        <title>Thousands of microbial genomes shed light on interconnected biogeochemical processes in an aquifer system.</title>
        <authorList>
            <person name="Anantharaman K."/>
            <person name="Brown C.T."/>
            <person name="Hug L.A."/>
            <person name="Sharon I."/>
            <person name="Castelle C.J."/>
            <person name="Probst A.J."/>
            <person name="Thomas B.C."/>
            <person name="Singh A."/>
            <person name="Wilkins M.J."/>
            <person name="Karaoz U."/>
            <person name="Brodie E.L."/>
            <person name="Williams K.H."/>
            <person name="Hubbard S.S."/>
            <person name="Banfield J.F."/>
        </authorList>
    </citation>
    <scope>NUCLEOTIDE SEQUENCE [LARGE SCALE GENOMIC DNA]</scope>
</reference>
<sequence>MSTSDFLENIPVFKELSRRERKRVAAIIYDRTYEPGEFMFEKEQPGAAMFMIKKGQVKIVAPSKQGSEIELATISDGQFVGELALLDDSPRSASAKAAAPTQALAFFRTDLNKLLDTEPVIASKILRELAIIIGKRLKATNEQLYGKDV</sequence>
<dbReference type="GO" id="GO:0004862">
    <property type="term" value="F:cAMP-dependent protein kinase inhibitor activity"/>
    <property type="evidence" value="ECO:0007669"/>
    <property type="project" value="TreeGrafter"/>
</dbReference>
<feature type="domain" description="Cyclic nucleotide-binding" evidence="1">
    <location>
        <begin position="12"/>
        <end position="115"/>
    </location>
</feature>
<dbReference type="InterPro" id="IPR050503">
    <property type="entry name" value="cAMP-dep_PK_reg_su-like"/>
</dbReference>
<dbReference type="PANTHER" id="PTHR11635">
    <property type="entry name" value="CAMP-DEPENDENT PROTEIN KINASE REGULATORY CHAIN"/>
    <property type="match status" value="1"/>
</dbReference>
<comment type="caution">
    <text evidence="2">The sequence shown here is derived from an EMBL/GenBank/DDBJ whole genome shotgun (WGS) entry which is preliminary data.</text>
</comment>
<dbReference type="PROSITE" id="PS50042">
    <property type="entry name" value="CNMP_BINDING_3"/>
    <property type="match status" value="1"/>
</dbReference>
<dbReference type="GO" id="GO:0030552">
    <property type="term" value="F:cAMP binding"/>
    <property type="evidence" value="ECO:0007669"/>
    <property type="project" value="TreeGrafter"/>
</dbReference>
<dbReference type="PROSITE" id="PS00889">
    <property type="entry name" value="CNMP_BINDING_2"/>
    <property type="match status" value="1"/>
</dbReference>
<dbReference type="InterPro" id="IPR018490">
    <property type="entry name" value="cNMP-bd_dom_sf"/>
</dbReference>
<dbReference type="GO" id="GO:0005829">
    <property type="term" value="C:cytosol"/>
    <property type="evidence" value="ECO:0007669"/>
    <property type="project" value="TreeGrafter"/>
</dbReference>
<evidence type="ECO:0000259" key="1">
    <source>
        <dbReference type="PROSITE" id="PS50042"/>
    </source>
</evidence>
<organism evidence="2 3">
    <name type="scientific">Candidatus Raymondbacteria bacterium RIFOXYD12_FULL_49_13</name>
    <dbReference type="NCBI Taxonomy" id="1817890"/>
    <lineage>
        <taxon>Bacteria</taxon>
        <taxon>Raymondiibacteriota</taxon>
    </lineage>
</organism>